<dbReference type="AlphaFoldDB" id="A0A645G9B9"/>
<organism evidence="2">
    <name type="scientific">bioreactor metagenome</name>
    <dbReference type="NCBI Taxonomy" id="1076179"/>
    <lineage>
        <taxon>unclassified sequences</taxon>
        <taxon>metagenomes</taxon>
        <taxon>ecological metagenomes</taxon>
    </lineage>
</organism>
<keyword evidence="1" id="KW-1133">Transmembrane helix</keyword>
<accession>A0A645G9B9</accession>
<sequence>MKKPIIVVLIIIYIVSILFVGFFGVEAHFNDVTTYVNEIVCINRDRYDIDGEQLVSVKQTNEHLTTIKLLDLGKIYKDENRSFKIDWKVLPTDATNGDIRVTCDDDVRFTIDKESGFGVVQGTIHFLGEEAPIGSGILPLITLRAADGDGAYTQVKIIYQNLGGV</sequence>
<feature type="transmembrane region" description="Helical" evidence="1">
    <location>
        <begin position="5"/>
        <end position="25"/>
    </location>
</feature>
<protein>
    <submittedName>
        <fullName evidence="2">Uncharacterized protein</fullName>
    </submittedName>
</protein>
<evidence type="ECO:0000313" key="2">
    <source>
        <dbReference type="EMBL" id="MPN23507.1"/>
    </source>
</evidence>
<comment type="caution">
    <text evidence="2">The sequence shown here is derived from an EMBL/GenBank/DDBJ whole genome shotgun (WGS) entry which is preliminary data.</text>
</comment>
<reference evidence="2" key="1">
    <citation type="submission" date="2019-08" db="EMBL/GenBank/DDBJ databases">
        <authorList>
            <person name="Kucharzyk K."/>
            <person name="Murdoch R.W."/>
            <person name="Higgins S."/>
            <person name="Loffler F."/>
        </authorList>
    </citation>
    <scope>NUCLEOTIDE SEQUENCE</scope>
</reference>
<gene>
    <name evidence="2" type="ORF">SDC9_170895</name>
</gene>
<dbReference type="EMBL" id="VSSQ01072040">
    <property type="protein sequence ID" value="MPN23507.1"/>
    <property type="molecule type" value="Genomic_DNA"/>
</dbReference>
<keyword evidence="1" id="KW-0472">Membrane</keyword>
<evidence type="ECO:0000256" key="1">
    <source>
        <dbReference type="SAM" id="Phobius"/>
    </source>
</evidence>
<keyword evidence="1" id="KW-0812">Transmembrane</keyword>
<proteinExistence type="predicted"/>
<name>A0A645G9B9_9ZZZZ</name>